<reference evidence="1 2" key="1">
    <citation type="journal article" date="2018" name="Front. Plant Sci.">
        <title>Red Clover (Trifolium pratense) and Zigzag Clover (T. medium) - A Picture of Genomic Similarities and Differences.</title>
        <authorList>
            <person name="Dluhosova J."/>
            <person name="Istvanek J."/>
            <person name="Nedelnik J."/>
            <person name="Repkova J."/>
        </authorList>
    </citation>
    <scope>NUCLEOTIDE SEQUENCE [LARGE SCALE GENOMIC DNA]</scope>
    <source>
        <strain evidence="2">cv. 10/8</strain>
        <tissue evidence="1">Leaf</tissue>
    </source>
</reference>
<dbReference type="Proteomes" id="UP000265520">
    <property type="component" value="Unassembled WGS sequence"/>
</dbReference>
<accession>A0A392QJX5</accession>
<proteinExistence type="predicted"/>
<sequence length="54" mass="6029">MLDLKLSNLVHFMVTVKRSPGEQNGVSSDLVRSMVALAKLRRVKQGKFTRCLLG</sequence>
<keyword evidence="2" id="KW-1185">Reference proteome</keyword>
<organism evidence="1 2">
    <name type="scientific">Trifolium medium</name>
    <dbReference type="NCBI Taxonomy" id="97028"/>
    <lineage>
        <taxon>Eukaryota</taxon>
        <taxon>Viridiplantae</taxon>
        <taxon>Streptophyta</taxon>
        <taxon>Embryophyta</taxon>
        <taxon>Tracheophyta</taxon>
        <taxon>Spermatophyta</taxon>
        <taxon>Magnoliopsida</taxon>
        <taxon>eudicotyledons</taxon>
        <taxon>Gunneridae</taxon>
        <taxon>Pentapetalae</taxon>
        <taxon>rosids</taxon>
        <taxon>fabids</taxon>
        <taxon>Fabales</taxon>
        <taxon>Fabaceae</taxon>
        <taxon>Papilionoideae</taxon>
        <taxon>50 kb inversion clade</taxon>
        <taxon>NPAAA clade</taxon>
        <taxon>Hologalegina</taxon>
        <taxon>IRL clade</taxon>
        <taxon>Trifolieae</taxon>
        <taxon>Trifolium</taxon>
    </lineage>
</organism>
<evidence type="ECO:0000313" key="1">
    <source>
        <dbReference type="EMBL" id="MCI24207.1"/>
    </source>
</evidence>
<dbReference type="EMBL" id="LXQA010140153">
    <property type="protein sequence ID" value="MCI24207.1"/>
    <property type="molecule type" value="Genomic_DNA"/>
</dbReference>
<evidence type="ECO:0000313" key="2">
    <source>
        <dbReference type="Proteomes" id="UP000265520"/>
    </source>
</evidence>
<name>A0A392QJX5_9FABA</name>
<dbReference type="AlphaFoldDB" id="A0A392QJX5"/>
<protein>
    <submittedName>
        <fullName evidence="1">Uncharacterized protein</fullName>
    </submittedName>
</protein>
<comment type="caution">
    <text evidence="1">The sequence shown here is derived from an EMBL/GenBank/DDBJ whole genome shotgun (WGS) entry which is preliminary data.</text>
</comment>